<sequence length="294" mass="34057">MPENLDSSKFTLNLRELIQTYERQSADVPALDVGKNQNDLKTINVDINRNFPFYEHMADEKKPLFRNELKKTLLRLPVSYVQSMCDIVAVLMYFYLSEMTEDNSLVSLAERENTASAINMNEDDSLYDDETYERMFRTIYNILKAKYVPLIDDQFKTYLENNDIFIKMMKKRGVEIPSSKSLIYTNSTLTWFSRSADSMNDIYKIFALIISCPTSVVFLLLVHYFDAIENKKKIKMNDNDIMPKIIKLEKEFLRLQDEQVASRPKVSNKAIIFGAATGAVIAGAVLFGIFKRYK</sequence>
<feature type="transmembrane region" description="Helical" evidence="1">
    <location>
        <begin position="270"/>
        <end position="290"/>
    </location>
</feature>
<dbReference type="OrthoDB" id="2193149at2759"/>
<gene>
    <name evidence="2" type="ORF">THOM_2257</name>
</gene>
<feature type="transmembrane region" description="Helical" evidence="1">
    <location>
        <begin position="202"/>
        <end position="225"/>
    </location>
</feature>
<dbReference type="HOGENOM" id="CLU_084270_0_0_1"/>
<evidence type="ECO:0000313" key="3">
    <source>
        <dbReference type="Proteomes" id="UP000011185"/>
    </source>
</evidence>
<dbReference type="EMBL" id="JH994023">
    <property type="protein sequence ID" value="ELQ74780.1"/>
    <property type="molecule type" value="Genomic_DNA"/>
</dbReference>
<dbReference type="Gene3D" id="1.10.8.270">
    <property type="entry name" value="putative rabgap domain of human tbc1 domain family member 14 like domains"/>
    <property type="match status" value="1"/>
</dbReference>
<keyword evidence="1" id="KW-0812">Transmembrane</keyword>
<keyword evidence="3" id="KW-1185">Reference proteome</keyword>
<dbReference type="SUPFAM" id="SSF47923">
    <property type="entry name" value="Ypt/Rab-GAP domain of gyp1p"/>
    <property type="match status" value="1"/>
</dbReference>
<protein>
    <submittedName>
        <fullName evidence="2">Putative Rab-GAP/TBC domain protein</fullName>
    </submittedName>
</protein>
<dbReference type="InterPro" id="IPR035969">
    <property type="entry name" value="Rab-GAP_TBC_sf"/>
</dbReference>
<keyword evidence="1" id="KW-1133">Transmembrane helix</keyword>
<evidence type="ECO:0000313" key="2">
    <source>
        <dbReference type="EMBL" id="ELQ74780.1"/>
    </source>
</evidence>
<keyword evidence="1" id="KW-0472">Membrane</keyword>
<organism evidence="2 3">
    <name type="scientific">Trachipleistophora hominis</name>
    <name type="common">Microsporidian parasite</name>
    <dbReference type="NCBI Taxonomy" id="72359"/>
    <lineage>
        <taxon>Eukaryota</taxon>
        <taxon>Fungi</taxon>
        <taxon>Fungi incertae sedis</taxon>
        <taxon>Microsporidia</taxon>
        <taxon>Pleistophoridae</taxon>
        <taxon>Trachipleistophora</taxon>
    </lineage>
</organism>
<name>L7JU02_TRAHO</name>
<dbReference type="OMA" id="DSMNDIY"/>
<proteinExistence type="predicted"/>
<dbReference type="InParanoid" id="L7JU02"/>
<reference evidence="2 3" key="1">
    <citation type="journal article" date="2012" name="PLoS Pathog.">
        <title>The genome of the obligate intracellular parasite Trachipleistophora hominis: new insights into microsporidian genome dynamics and reductive evolution.</title>
        <authorList>
            <person name="Heinz E."/>
            <person name="Williams T.A."/>
            <person name="Nakjang S."/>
            <person name="Noel C.J."/>
            <person name="Swan D.C."/>
            <person name="Goldberg A.V."/>
            <person name="Harris S.R."/>
            <person name="Weinmaier T."/>
            <person name="Markert S."/>
            <person name="Becher D."/>
            <person name="Bernhardt J."/>
            <person name="Dagan T."/>
            <person name="Hacker C."/>
            <person name="Lucocq J.M."/>
            <person name="Schweder T."/>
            <person name="Rattei T."/>
            <person name="Hall N."/>
            <person name="Hirt R.P."/>
            <person name="Embley T.M."/>
        </authorList>
    </citation>
    <scope>NUCLEOTIDE SEQUENCE [LARGE SCALE GENOMIC DNA]</scope>
</reference>
<evidence type="ECO:0000256" key="1">
    <source>
        <dbReference type="SAM" id="Phobius"/>
    </source>
</evidence>
<dbReference type="Proteomes" id="UP000011185">
    <property type="component" value="Unassembled WGS sequence"/>
</dbReference>
<accession>L7JU02</accession>
<dbReference type="AlphaFoldDB" id="L7JU02"/>
<dbReference type="VEuPathDB" id="MicrosporidiaDB:THOM_2257"/>